<evidence type="ECO:0000256" key="13">
    <source>
        <dbReference type="ARBA" id="ARBA00022753"/>
    </source>
</evidence>
<dbReference type="Pfam" id="PF25322">
    <property type="entry name" value="RBD_SIN1"/>
    <property type="match status" value="1"/>
</dbReference>
<dbReference type="GO" id="GO:0000139">
    <property type="term" value="C:Golgi membrane"/>
    <property type="evidence" value="ECO:0007669"/>
    <property type="project" value="UniProtKB-SubCell"/>
</dbReference>
<sequence length="420" mass="47153">MAFLDNPAIILAHIRQSHVTSDDTGMCEMVLIDQDVDLEKCQLTLVPGSSCGSFGSASLSEGSGSMVDSHTCELSQSMDITSSWDFGIRRRSNTAQRLERLRKERQNQIKCKNVQWKERTTSHSAEDLGSLFEKRDYKDRPRTKGAKSTLSLRLEQCPQQLNNPFNEYSKFDGKVSCSRENGRHGYDRLPYLLRPMYRLEKQMEPNVAVDLESTLESQNTLEFCLVRENSSRGEESSEEDPTIDITTVQDMLSSHHYKSFKISLIHRLRFTTDVQLGISGEKVEIDPVTNPKFWIRQKPISIDSDHLCACDLVEERSPSECSHETSVSTVLRISLPYVSQRKLSSSIRKAKKFSVSISIEIFCIHIRSISLGSCDRLHHLVGVGDCGVCPVGQGWATGGPGAAHGPRHHSVRPANRSIII</sequence>
<evidence type="ECO:0000256" key="21">
    <source>
        <dbReference type="ARBA" id="ARBA00023765"/>
    </source>
</evidence>
<keyword evidence="18" id="KW-0472">Membrane</keyword>
<keyword evidence="11" id="KW-1003">Cell membrane</keyword>
<dbReference type="GO" id="GO:0031932">
    <property type="term" value="C:TORC2 complex"/>
    <property type="evidence" value="ECO:0007669"/>
    <property type="project" value="InterPro"/>
</dbReference>
<dbReference type="PANTHER" id="PTHR13335">
    <property type="entry name" value="TARGET OF RAPAMYCIN COMPLEX 2 SUBUNIT MAPKAP1"/>
    <property type="match status" value="1"/>
</dbReference>
<dbReference type="Pfam" id="PF16979">
    <property type="entry name" value="SIN1_PH"/>
    <property type="match status" value="1"/>
</dbReference>
<dbReference type="Ensembl" id="ENSFHET00000024096.1">
    <property type="protein sequence ID" value="ENSFHEP00000031549.1"/>
    <property type="gene ID" value="ENSFHEG00000017574.1"/>
</dbReference>
<keyword evidence="19" id="KW-0458">Lysosome</keyword>
<accession>A0A3Q2QUW4</accession>
<keyword evidence="15" id="KW-0256">Endoplasmic reticulum</keyword>
<evidence type="ECO:0000259" key="23">
    <source>
        <dbReference type="Pfam" id="PF05422"/>
    </source>
</evidence>
<dbReference type="InterPro" id="IPR057339">
    <property type="entry name" value="RBD_SIN1"/>
</dbReference>
<evidence type="ECO:0000256" key="17">
    <source>
        <dbReference type="ARBA" id="ARBA00023128"/>
    </source>
</evidence>
<evidence type="ECO:0000256" key="2">
    <source>
        <dbReference type="ARBA" id="ARBA00004202"/>
    </source>
</evidence>
<keyword evidence="14" id="KW-1000">Mitochondrion outer membrane</keyword>
<evidence type="ECO:0000256" key="22">
    <source>
        <dbReference type="ARBA" id="ARBA00031431"/>
    </source>
</evidence>
<evidence type="ECO:0000313" key="27">
    <source>
        <dbReference type="Proteomes" id="UP000265000"/>
    </source>
</evidence>
<evidence type="ECO:0000256" key="20">
    <source>
        <dbReference type="ARBA" id="ARBA00023242"/>
    </source>
</evidence>
<evidence type="ECO:0000256" key="14">
    <source>
        <dbReference type="ARBA" id="ARBA00022787"/>
    </source>
</evidence>
<dbReference type="GO" id="GO:0005886">
    <property type="term" value="C:plasma membrane"/>
    <property type="evidence" value="ECO:0007669"/>
    <property type="project" value="UniProtKB-SubCell"/>
</dbReference>
<evidence type="ECO:0000256" key="8">
    <source>
        <dbReference type="ARBA" id="ARBA00004633"/>
    </source>
</evidence>
<evidence type="ECO:0000259" key="25">
    <source>
        <dbReference type="Pfam" id="PF25322"/>
    </source>
</evidence>
<organism evidence="26 27">
    <name type="scientific">Fundulus heteroclitus</name>
    <name type="common">Killifish</name>
    <name type="synonym">Mummichog</name>
    <dbReference type="NCBI Taxonomy" id="8078"/>
    <lineage>
        <taxon>Eukaryota</taxon>
        <taxon>Metazoa</taxon>
        <taxon>Chordata</taxon>
        <taxon>Craniata</taxon>
        <taxon>Vertebrata</taxon>
        <taxon>Euteleostomi</taxon>
        <taxon>Actinopterygii</taxon>
        <taxon>Neopterygii</taxon>
        <taxon>Teleostei</taxon>
        <taxon>Neoteleostei</taxon>
        <taxon>Acanthomorphata</taxon>
        <taxon>Ovalentaria</taxon>
        <taxon>Atherinomorphae</taxon>
        <taxon>Cyprinodontiformes</taxon>
        <taxon>Fundulidae</taxon>
        <taxon>Fundulus</taxon>
    </lineage>
</organism>
<evidence type="ECO:0000256" key="16">
    <source>
        <dbReference type="ARBA" id="ARBA00023034"/>
    </source>
</evidence>
<dbReference type="InterPro" id="IPR008828">
    <property type="entry name" value="Sin1/Avo1"/>
</dbReference>
<evidence type="ECO:0000256" key="3">
    <source>
        <dbReference type="ARBA" id="ARBA00004220"/>
    </source>
</evidence>
<dbReference type="GO" id="GO:0005546">
    <property type="term" value="F:phosphatidylinositol-4,5-bisphosphate binding"/>
    <property type="evidence" value="ECO:0007669"/>
    <property type="project" value="TreeGrafter"/>
</dbReference>
<dbReference type="GO" id="GO:0005634">
    <property type="term" value="C:nucleus"/>
    <property type="evidence" value="ECO:0007669"/>
    <property type="project" value="UniProtKB-SubCell"/>
</dbReference>
<dbReference type="GO" id="GO:0048471">
    <property type="term" value="C:perinuclear region of cytoplasm"/>
    <property type="evidence" value="ECO:0007669"/>
    <property type="project" value="UniProtKB-SubCell"/>
</dbReference>
<dbReference type="InterPro" id="IPR031313">
    <property type="entry name" value="Sin1_PH_dom"/>
</dbReference>
<dbReference type="Gene3D" id="2.30.29.30">
    <property type="entry name" value="Pleckstrin-homology domain (PH domain)/Phosphotyrosine-binding domain (PTB)"/>
    <property type="match status" value="1"/>
</dbReference>
<dbReference type="GO" id="GO:0140767">
    <property type="term" value="F:enzyme-substrate adaptor activity"/>
    <property type="evidence" value="ECO:0007669"/>
    <property type="project" value="UniProtKB-ARBA"/>
</dbReference>
<keyword evidence="27" id="KW-1185">Reference proteome</keyword>
<dbReference type="InterPro" id="IPR011993">
    <property type="entry name" value="PH-like_dom_sf"/>
</dbReference>
<evidence type="ECO:0000313" key="26">
    <source>
        <dbReference type="Ensembl" id="ENSFHEP00000031549.1"/>
    </source>
</evidence>
<evidence type="ECO:0000256" key="9">
    <source>
        <dbReference type="ARBA" id="ARBA00009407"/>
    </source>
</evidence>
<feature type="domain" description="Target of rapamycin complex 2 subunit MAPKAP1-like Ras-binding" evidence="25">
    <location>
        <begin position="195"/>
        <end position="227"/>
    </location>
</feature>
<dbReference type="Proteomes" id="UP000265000">
    <property type="component" value="Unplaced"/>
</dbReference>
<evidence type="ECO:0000256" key="5">
    <source>
        <dbReference type="ARBA" id="ARBA00004406"/>
    </source>
</evidence>
<evidence type="ECO:0000259" key="24">
    <source>
        <dbReference type="Pfam" id="PF16979"/>
    </source>
</evidence>
<dbReference type="GO" id="GO:0031902">
    <property type="term" value="C:late endosome membrane"/>
    <property type="evidence" value="ECO:0007669"/>
    <property type="project" value="UniProtKB-SubCell"/>
</dbReference>
<evidence type="ECO:0000256" key="7">
    <source>
        <dbReference type="ARBA" id="ARBA00004556"/>
    </source>
</evidence>
<reference evidence="26" key="1">
    <citation type="submission" date="2025-08" db="UniProtKB">
        <authorList>
            <consortium name="Ensembl"/>
        </authorList>
    </citation>
    <scope>IDENTIFICATION</scope>
</reference>
<keyword evidence="12" id="KW-0963">Cytoplasm</keyword>
<evidence type="ECO:0000256" key="10">
    <source>
        <dbReference type="ARBA" id="ARBA00014183"/>
    </source>
</evidence>
<evidence type="ECO:0000256" key="12">
    <source>
        <dbReference type="ARBA" id="ARBA00022490"/>
    </source>
</evidence>
<protein>
    <recommendedName>
        <fullName evidence="10">Target of rapamycin complex 2 subunit MAPKAP1</fullName>
    </recommendedName>
    <alternativeName>
        <fullName evidence="22">Stress-activated map kinase-interacting protein 1</fullName>
    </alternativeName>
</protein>
<dbReference type="GeneTree" id="ENSGT00390000000642"/>
<name>A0A3Q2QUW4_FUNHE</name>
<dbReference type="GO" id="GO:0005741">
    <property type="term" value="C:mitochondrial outer membrane"/>
    <property type="evidence" value="ECO:0007669"/>
    <property type="project" value="UniProtKB-SubCell"/>
</dbReference>
<evidence type="ECO:0000256" key="19">
    <source>
        <dbReference type="ARBA" id="ARBA00023228"/>
    </source>
</evidence>
<feature type="domain" description="SIN1-type PH" evidence="24">
    <location>
        <begin position="256"/>
        <end position="317"/>
    </location>
</feature>
<keyword evidence="16" id="KW-0333">Golgi apparatus</keyword>
<dbReference type="GO" id="GO:0031901">
    <property type="term" value="C:early endosome membrane"/>
    <property type="evidence" value="ECO:0007669"/>
    <property type="project" value="UniProtKB-SubCell"/>
</dbReference>
<dbReference type="FunFam" id="2.30.29.30:FF:000585">
    <property type="entry name" value="target of rapamycin complex 2 subunit MAPKAP1 isoform X3"/>
    <property type="match status" value="1"/>
</dbReference>
<proteinExistence type="inferred from homology"/>
<comment type="subcellular location">
    <subcellularLocation>
        <location evidence="2">Cell membrane</location>
        <topology evidence="2">Peripheral membrane protein</topology>
    </subcellularLocation>
    <subcellularLocation>
        <location evidence="7">Cytoplasm</location>
        <location evidence="7">Perinuclear region</location>
    </subcellularLocation>
    <subcellularLocation>
        <location evidence="3">Early endosome membrane</location>
        <topology evidence="3">Peripheral membrane protein</topology>
    </subcellularLocation>
    <subcellularLocation>
        <location evidence="5">Endoplasmic reticulum membrane</location>
        <topology evidence="5">Peripheral membrane protein</topology>
    </subcellularLocation>
    <subcellularLocation>
        <location evidence="4">Golgi apparatus membrane</location>
        <topology evidence="4">Peripheral membrane protein</topology>
    </subcellularLocation>
    <subcellularLocation>
        <location evidence="8">Late endosome membrane</location>
        <topology evidence="8">Peripheral membrane protein</topology>
    </subcellularLocation>
    <subcellularLocation>
        <location evidence="21">Lysosome membrane</location>
        <topology evidence="21">Peripheral membrane protein</topology>
    </subcellularLocation>
    <subcellularLocation>
        <location evidence="6">Mitochondrion outer membrane</location>
        <topology evidence="6">Peripheral membrane protein</topology>
    </subcellularLocation>
    <subcellularLocation>
        <location evidence="1">Nucleus</location>
    </subcellularLocation>
</comment>
<dbReference type="AlphaFoldDB" id="A0A3Q2QUW4"/>
<dbReference type="Pfam" id="PF05422">
    <property type="entry name" value="SIN1"/>
    <property type="match status" value="1"/>
</dbReference>
<keyword evidence="20" id="KW-0539">Nucleus</keyword>
<comment type="similarity">
    <text evidence="9">Belongs to the SIN1 family.</text>
</comment>
<evidence type="ECO:0000256" key="1">
    <source>
        <dbReference type="ARBA" id="ARBA00004123"/>
    </source>
</evidence>
<dbReference type="GO" id="GO:0005765">
    <property type="term" value="C:lysosomal membrane"/>
    <property type="evidence" value="ECO:0007669"/>
    <property type="project" value="UniProtKB-SubCell"/>
</dbReference>
<evidence type="ECO:0000256" key="18">
    <source>
        <dbReference type="ARBA" id="ARBA00023136"/>
    </source>
</evidence>
<evidence type="ECO:0000256" key="6">
    <source>
        <dbReference type="ARBA" id="ARBA00004450"/>
    </source>
</evidence>
<keyword evidence="17" id="KW-0496">Mitochondrion</keyword>
<evidence type="ECO:0000256" key="15">
    <source>
        <dbReference type="ARBA" id="ARBA00022824"/>
    </source>
</evidence>
<dbReference type="GO" id="GO:0005789">
    <property type="term" value="C:endoplasmic reticulum membrane"/>
    <property type="evidence" value="ECO:0007669"/>
    <property type="project" value="UniProtKB-SubCell"/>
</dbReference>
<dbReference type="PANTHER" id="PTHR13335:SF1">
    <property type="entry name" value="TARGET OF RAPAMYCIN COMPLEX 2 SUBUNIT MAPKAP1"/>
    <property type="match status" value="1"/>
</dbReference>
<evidence type="ECO:0000256" key="4">
    <source>
        <dbReference type="ARBA" id="ARBA00004395"/>
    </source>
</evidence>
<feature type="domain" description="Sin1 N-terminal" evidence="23">
    <location>
        <begin position="18"/>
        <end position="136"/>
    </location>
</feature>
<dbReference type="InterPro" id="IPR032679">
    <property type="entry name" value="Sin1_N"/>
</dbReference>
<dbReference type="GO" id="GO:0038203">
    <property type="term" value="P:TORC2 signaling"/>
    <property type="evidence" value="ECO:0007669"/>
    <property type="project" value="UniProtKB-ARBA"/>
</dbReference>
<reference evidence="26" key="2">
    <citation type="submission" date="2025-09" db="UniProtKB">
        <authorList>
            <consortium name="Ensembl"/>
        </authorList>
    </citation>
    <scope>IDENTIFICATION</scope>
</reference>
<keyword evidence="13" id="KW-0967">Endosome</keyword>
<evidence type="ECO:0000256" key="11">
    <source>
        <dbReference type="ARBA" id="ARBA00022475"/>
    </source>
</evidence>